<keyword evidence="1" id="KW-0808">Transferase</keyword>
<dbReference type="EMBL" id="LAZR01023775">
    <property type="protein sequence ID" value="KKL77350.1"/>
    <property type="molecule type" value="Genomic_DNA"/>
</dbReference>
<dbReference type="AlphaFoldDB" id="A0A0F9H6U4"/>
<feature type="domain" description="Histidine kinase" evidence="3">
    <location>
        <begin position="70"/>
        <end position="163"/>
    </location>
</feature>
<dbReference type="InterPro" id="IPR003594">
    <property type="entry name" value="HATPase_dom"/>
</dbReference>
<dbReference type="GO" id="GO:0000160">
    <property type="term" value="P:phosphorelay signal transduction system"/>
    <property type="evidence" value="ECO:0007669"/>
    <property type="project" value="UniProtKB-KW"/>
</dbReference>
<dbReference type="PROSITE" id="PS50109">
    <property type="entry name" value="HIS_KIN"/>
    <property type="match status" value="1"/>
</dbReference>
<dbReference type="PANTHER" id="PTHR24421">
    <property type="entry name" value="NITRATE/NITRITE SENSOR PROTEIN NARX-RELATED"/>
    <property type="match status" value="1"/>
</dbReference>
<accession>A0A0F9H6U4</accession>
<dbReference type="PANTHER" id="PTHR24421:SF58">
    <property type="entry name" value="SIGNAL TRANSDUCTION HISTIDINE-PROTEIN KINASE_PHOSPHATASE UHPB"/>
    <property type="match status" value="1"/>
</dbReference>
<dbReference type="PRINTS" id="PR00344">
    <property type="entry name" value="BCTRLSENSOR"/>
</dbReference>
<proteinExistence type="predicted"/>
<gene>
    <name evidence="4" type="ORF">LCGC14_2035750</name>
</gene>
<evidence type="ECO:0000256" key="1">
    <source>
        <dbReference type="ARBA" id="ARBA00022679"/>
    </source>
</evidence>
<dbReference type="SUPFAM" id="SSF55874">
    <property type="entry name" value="ATPase domain of HSP90 chaperone/DNA topoisomerase II/histidine kinase"/>
    <property type="match status" value="1"/>
</dbReference>
<feature type="non-terminal residue" evidence="4">
    <location>
        <position position="1"/>
    </location>
</feature>
<reference evidence="4" key="1">
    <citation type="journal article" date="2015" name="Nature">
        <title>Complex archaea that bridge the gap between prokaryotes and eukaryotes.</title>
        <authorList>
            <person name="Spang A."/>
            <person name="Saw J.H."/>
            <person name="Jorgensen S.L."/>
            <person name="Zaremba-Niedzwiedzka K."/>
            <person name="Martijn J."/>
            <person name="Lind A.E."/>
            <person name="van Eijk R."/>
            <person name="Schleper C."/>
            <person name="Guy L."/>
            <person name="Ettema T.J."/>
        </authorList>
    </citation>
    <scope>NUCLEOTIDE SEQUENCE</scope>
</reference>
<name>A0A0F9H6U4_9ZZZZ</name>
<dbReference type="Gene3D" id="3.30.565.10">
    <property type="entry name" value="Histidine kinase-like ATPase, C-terminal domain"/>
    <property type="match status" value="1"/>
</dbReference>
<dbReference type="InterPro" id="IPR036890">
    <property type="entry name" value="HATPase_C_sf"/>
</dbReference>
<dbReference type="InterPro" id="IPR004358">
    <property type="entry name" value="Sig_transdc_His_kin-like_C"/>
</dbReference>
<keyword evidence="2" id="KW-0418">Kinase</keyword>
<dbReference type="SMART" id="SM00387">
    <property type="entry name" value="HATPase_c"/>
    <property type="match status" value="1"/>
</dbReference>
<organism evidence="4">
    <name type="scientific">marine sediment metagenome</name>
    <dbReference type="NCBI Taxonomy" id="412755"/>
    <lineage>
        <taxon>unclassified sequences</taxon>
        <taxon>metagenomes</taxon>
        <taxon>ecological metagenomes</taxon>
    </lineage>
</organism>
<dbReference type="InterPro" id="IPR005467">
    <property type="entry name" value="His_kinase_dom"/>
</dbReference>
<dbReference type="CDD" id="cd16917">
    <property type="entry name" value="HATPase_UhpB-NarQ-NarX-like"/>
    <property type="match status" value="1"/>
</dbReference>
<comment type="caution">
    <text evidence="4">The sequence shown here is derived from an EMBL/GenBank/DDBJ whole genome shotgun (WGS) entry which is preliminary data.</text>
</comment>
<sequence>VREVEKRLEEIIWKTRSLTSQLGPPVLYQLGLEAALQWLADYMQEQYDILTKVKFTGKSELVSEELRIFLFRTVQELLLNVSKHAKTDTAQVSVLAENENIQISVEDKGIGFNTAVLDTSFDKDAGFGLFSIRERIRYFGGKLKLRSNPGEGTQVTVTVPIKD</sequence>
<evidence type="ECO:0000259" key="3">
    <source>
        <dbReference type="PROSITE" id="PS50109"/>
    </source>
</evidence>
<dbReference type="GO" id="GO:0016301">
    <property type="term" value="F:kinase activity"/>
    <property type="evidence" value="ECO:0007669"/>
    <property type="project" value="UniProtKB-KW"/>
</dbReference>
<dbReference type="InterPro" id="IPR050482">
    <property type="entry name" value="Sensor_HK_TwoCompSys"/>
</dbReference>
<protein>
    <recommendedName>
        <fullName evidence="3">Histidine kinase domain-containing protein</fullName>
    </recommendedName>
</protein>
<evidence type="ECO:0000256" key="2">
    <source>
        <dbReference type="ARBA" id="ARBA00022777"/>
    </source>
</evidence>
<dbReference type="Pfam" id="PF02518">
    <property type="entry name" value="HATPase_c"/>
    <property type="match status" value="1"/>
</dbReference>
<evidence type="ECO:0000313" key="4">
    <source>
        <dbReference type="EMBL" id="KKL77350.1"/>
    </source>
</evidence>